<evidence type="ECO:0000256" key="2">
    <source>
        <dbReference type="ARBA" id="ARBA00022448"/>
    </source>
</evidence>
<keyword evidence="4 7" id="KW-0812">Transmembrane</keyword>
<sequence length="325" mass="34013">MTSPWRRALPGVGRLVQSLAVMVVLSFLLFLLIDLMPGDPLDLMLATNPDASPADIARLKAQVGLDRPLLVRWSEWLVGLMGGELGISRLFAAPVGEVLMAPLGRTLVLMALALGLALAVAVPLAVAAAMAPRRPIDYLANLVAFAGISLPPFWLGLLLILLFAVTLGWLPAGGPAPPGSGIGATLAHLILPAITLAALQVGQYTRHLRAALIEVLRADHIRTARAKGLGRLAVVRRHALRLASLPVVTLLGLDLGLLVSGAVVTEAVFAYPGMGKLTYDAVMGNDYPLALATLMLGTALVLLGNVLADIALGLLDPRIGLEDGR</sequence>
<dbReference type="OrthoDB" id="9805855at2"/>
<evidence type="ECO:0000256" key="5">
    <source>
        <dbReference type="ARBA" id="ARBA00022989"/>
    </source>
</evidence>
<dbReference type="STRING" id="83401.SAMN05421742_101573"/>
<evidence type="ECO:0000256" key="6">
    <source>
        <dbReference type="ARBA" id="ARBA00023136"/>
    </source>
</evidence>
<dbReference type="GO" id="GO:0055085">
    <property type="term" value="P:transmembrane transport"/>
    <property type="evidence" value="ECO:0007669"/>
    <property type="project" value="InterPro"/>
</dbReference>
<feature type="transmembrane region" description="Helical" evidence="7">
    <location>
        <begin position="12"/>
        <end position="33"/>
    </location>
</feature>
<dbReference type="Pfam" id="PF00528">
    <property type="entry name" value="BPD_transp_1"/>
    <property type="match status" value="1"/>
</dbReference>
<evidence type="ECO:0000256" key="4">
    <source>
        <dbReference type="ARBA" id="ARBA00022692"/>
    </source>
</evidence>
<keyword evidence="5 7" id="KW-1133">Transmembrane helix</keyword>
<feature type="transmembrane region" description="Helical" evidence="7">
    <location>
        <begin position="245"/>
        <end position="269"/>
    </location>
</feature>
<dbReference type="InterPro" id="IPR035906">
    <property type="entry name" value="MetI-like_sf"/>
</dbReference>
<dbReference type="EMBL" id="FNCV01000001">
    <property type="protein sequence ID" value="SDG55928.1"/>
    <property type="molecule type" value="Genomic_DNA"/>
</dbReference>
<dbReference type="Pfam" id="PF19300">
    <property type="entry name" value="BPD_transp_1_N"/>
    <property type="match status" value="1"/>
</dbReference>
<keyword evidence="3" id="KW-1003">Cell membrane</keyword>
<keyword evidence="2 7" id="KW-0813">Transport</keyword>
<evidence type="ECO:0000259" key="8">
    <source>
        <dbReference type="PROSITE" id="PS50928"/>
    </source>
</evidence>
<reference evidence="10" key="1">
    <citation type="submission" date="2016-10" db="EMBL/GenBank/DDBJ databases">
        <authorList>
            <person name="Varghese N."/>
            <person name="Submissions S."/>
        </authorList>
    </citation>
    <scope>NUCLEOTIDE SEQUENCE [LARGE SCALE GENOMIC DNA]</scope>
    <source>
        <strain evidence="10">930I</strain>
    </source>
</reference>
<feature type="transmembrane region" description="Helical" evidence="7">
    <location>
        <begin position="107"/>
        <end position="130"/>
    </location>
</feature>
<feature type="transmembrane region" description="Helical" evidence="7">
    <location>
        <begin position="142"/>
        <end position="170"/>
    </location>
</feature>
<dbReference type="InterPro" id="IPR000515">
    <property type="entry name" value="MetI-like"/>
</dbReference>
<dbReference type="CDD" id="cd06261">
    <property type="entry name" value="TM_PBP2"/>
    <property type="match status" value="1"/>
</dbReference>
<dbReference type="InterPro" id="IPR045621">
    <property type="entry name" value="BPD_transp_1_N"/>
</dbReference>
<keyword evidence="6 7" id="KW-0472">Membrane</keyword>
<feature type="transmembrane region" description="Helical" evidence="7">
    <location>
        <begin position="289"/>
        <end position="315"/>
    </location>
</feature>
<dbReference type="AlphaFoldDB" id="A0A1G7V8M5"/>
<name>A0A1G7V8M5_9PROT</name>
<feature type="domain" description="ABC transmembrane type-1" evidence="8">
    <location>
        <begin position="103"/>
        <end position="308"/>
    </location>
</feature>
<dbReference type="RefSeq" id="WP_092615054.1">
    <property type="nucleotide sequence ID" value="NZ_FNCV01000001.1"/>
</dbReference>
<evidence type="ECO:0000313" key="10">
    <source>
        <dbReference type="Proteomes" id="UP000217076"/>
    </source>
</evidence>
<organism evidence="9 10">
    <name type="scientific">Roseospirillum parvum</name>
    <dbReference type="NCBI Taxonomy" id="83401"/>
    <lineage>
        <taxon>Bacteria</taxon>
        <taxon>Pseudomonadati</taxon>
        <taxon>Pseudomonadota</taxon>
        <taxon>Alphaproteobacteria</taxon>
        <taxon>Rhodospirillales</taxon>
        <taxon>Rhodospirillaceae</taxon>
        <taxon>Roseospirillum</taxon>
    </lineage>
</organism>
<protein>
    <submittedName>
        <fullName evidence="9">Peptide/nickel transport system permease protein</fullName>
    </submittedName>
</protein>
<evidence type="ECO:0000256" key="1">
    <source>
        <dbReference type="ARBA" id="ARBA00004651"/>
    </source>
</evidence>
<keyword evidence="10" id="KW-1185">Reference proteome</keyword>
<gene>
    <name evidence="9" type="ORF">SAMN05421742_101573</name>
</gene>
<comment type="similarity">
    <text evidence="7">Belongs to the binding-protein-dependent transport system permease family.</text>
</comment>
<evidence type="ECO:0000256" key="7">
    <source>
        <dbReference type="RuleBase" id="RU363032"/>
    </source>
</evidence>
<dbReference type="PANTHER" id="PTHR43163">
    <property type="entry name" value="DIPEPTIDE TRANSPORT SYSTEM PERMEASE PROTEIN DPPB-RELATED"/>
    <property type="match status" value="1"/>
</dbReference>
<dbReference type="PROSITE" id="PS50928">
    <property type="entry name" value="ABC_TM1"/>
    <property type="match status" value="1"/>
</dbReference>
<dbReference type="GO" id="GO:0005886">
    <property type="term" value="C:plasma membrane"/>
    <property type="evidence" value="ECO:0007669"/>
    <property type="project" value="UniProtKB-SubCell"/>
</dbReference>
<dbReference type="PANTHER" id="PTHR43163:SF6">
    <property type="entry name" value="DIPEPTIDE TRANSPORT SYSTEM PERMEASE PROTEIN DPPB-RELATED"/>
    <property type="match status" value="1"/>
</dbReference>
<accession>A0A1G7V8M5</accession>
<feature type="transmembrane region" description="Helical" evidence="7">
    <location>
        <begin position="182"/>
        <end position="199"/>
    </location>
</feature>
<proteinExistence type="inferred from homology"/>
<dbReference type="Proteomes" id="UP000217076">
    <property type="component" value="Unassembled WGS sequence"/>
</dbReference>
<evidence type="ECO:0000313" key="9">
    <source>
        <dbReference type="EMBL" id="SDG55928.1"/>
    </source>
</evidence>
<dbReference type="Gene3D" id="1.10.3720.10">
    <property type="entry name" value="MetI-like"/>
    <property type="match status" value="1"/>
</dbReference>
<evidence type="ECO:0000256" key="3">
    <source>
        <dbReference type="ARBA" id="ARBA00022475"/>
    </source>
</evidence>
<comment type="subcellular location">
    <subcellularLocation>
        <location evidence="1 7">Cell membrane</location>
        <topology evidence="1 7">Multi-pass membrane protein</topology>
    </subcellularLocation>
</comment>
<dbReference type="SUPFAM" id="SSF161098">
    <property type="entry name" value="MetI-like"/>
    <property type="match status" value="1"/>
</dbReference>